<protein>
    <submittedName>
        <fullName evidence="2">Endonuclease</fullName>
    </submittedName>
</protein>
<dbReference type="EMBL" id="KJ871680">
    <property type="protein sequence ID" value="AIL25093.1"/>
    <property type="molecule type" value="Genomic_DNA"/>
</dbReference>
<keyword evidence="2" id="KW-0378">Hydrolase</keyword>
<dbReference type="GO" id="GO:0004519">
    <property type="term" value="F:endonuclease activity"/>
    <property type="evidence" value="ECO:0007669"/>
    <property type="project" value="UniProtKB-KW"/>
</dbReference>
<dbReference type="PANTHER" id="PTHR34477:SF1">
    <property type="entry name" value="UPF0213 PROTEIN YHBQ"/>
    <property type="match status" value="1"/>
</dbReference>
<proteinExistence type="predicted"/>
<dbReference type="Pfam" id="PF01541">
    <property type="entry name" value="GIY-YIG"/>
    <property type="match status" value="1"/>
</dbReference>
<dbReference type="InterPro" id="IPR035901">
    <property type="entry name" value="GIY-YIG_endonuc_sf"/>
</dbReference>
<feature type="domain" description="GIY-YIG" evidence="1">
    <location>
        <begin position="1"/>
        <end position="78"/>
    </location>
</feature>
<dbReference type="PANTHER" id="PTHR34477">
    <property type="entry name" value="UPF0213 PROTEIN YHBQ"/>
    <property type="match status" value="1"/>
</dbReference>
<keyword evidence="2" id="KW-0255">Endonuclease</keyword>
<evidence type="ECO:0000259" key="1">
    <source>
        <dbReference type="PROSITE" id="PS50164"/>
    </source>
</evidence>
<dbReference type="PROSITE" id="PS50164">
    <property type="entry name" value="GIY_YIG"/>
    <property type="match status" value="1"/>
</dbReference>
<dbReference type="SUPFAM" id="SSF82771">
    <property type="entry name" value="GIY-YIG endonuclease"/>
    <property type="match status" value="1"/>
</dbReference>
<dbReference type="InterPro" id="IPR050190">
    <property type="entry name" value="UPF0213_domain"/>
</dbReference>
<dbReference type="Gene3D" id="3.40.1440.10">
    <property type="entry name" value="GIY-YIG endonuclease"/>
    <property type="match status" value="1"/>
</dbReference>
<reference evidence="2" key="1">
    <citation type="submission" date="2014-05" db="EMBL/GenBank/DDBJ databases">
        <authorList>
            <person name="Hou D."/>
            <person name="Liu X."/>
            <person name="Yin F."/>
            <person name="Zhu Z."/>
            <person name="Wang J."/>
            <person name="Zhang L."/>
            <person name="Kou Z."/>
            <person name="Deng F."/>
            <person name="Wang H."/>
            <person name="Hu Z."/>
        </authorList>
    </citation>
    <scope>NUCLEOTIDE SEQUENCE</scope>
    <source>
        <strain evidence="2">CTa</strain>
    </source>
</reference>
<organism evidence="2">
    <name type="scientific">Mamestra brassicae nuclear polyhedrosis virus</name>
    <name type="common">MbNPV</name>
    <dbReference type="NCBI Taxonomy" id="78219"/>
    <lineage>
        <taxon>Viruses</taxon>
        <taxon>Viruses incertae sedis</taxon>
        <taxon>Naldaviricetes</taxon>
        <taxon>Lefavirales</taxon>
        <taxon>Baculoviridae</taxon>
        <taxon>Alphabaculovirus</taxon>
        <taxon>Alphabaculovirus mabrassicae</taxon>
    </lineage>
</organism>
<dbReference type="InterPro" id="IPR000305">
    <property type="entry name" value="GIY-YIG_endonuc"/>
</dbReference>
<keyword evidence="2" id="KW-0540">Nuclease</keyword>
<name>A0A077D3D5_NPVMB</name>
<organismHost>
    <name type="scientific">Lepidoptera</name>
    <name type="common">moths &amp; butterflies</name>
    <dbReference type="NCBI Taxonomy" id="7088"/>
</organismHost>
<accession>A0A077D3D5</accession>
<sequence length="98" mass="11588">MWCLYLIRAKGDMLYTGITKNISRRFYQHNKGRGAKCLRASKNALQLAYVTPSTYTYRQVARAEYKLKRKPKKFKEWVVSTQPRDIVQIILMNDNDLL</sequence>
<evidence type="ECO:0000313" key="2">
    <source>
        <dbReference type="EMBL" id="AIL25093.1"/>
    </source>
</evidence>